<keyword evidence="2" id="KW-0862">Zinc</keyword>
<dbReference type="SUPFAM" id="SSF51569">
    <property type="entry name" value="Aldolase"/>
    <property type="match status" value="1"/>
</dbReference>
<evidence type="ECO:0000313" key="3">
    <source>
        <dbReference type="EMBL" id="MDT8978420.1"/>
    </source>
</evidence>
<keyword evidence="4" id="KW-1185">Reference proteome</keyword>
<sequence>MLVTLTEMMRGLPELNAAVPAFNVFGYEDASAVIAAAEEVGAPVILATNKVALRYMPLQVSGALYRSLAERAKVPVCIHLDHGDGFESAAEAIMSGYTSIMYDGSQLPLADNIRNTREIVKLAHACGIPVEAEIGAVGYTDPSMNVEARLTAPGEAKVFAEETGVDALAVAIGTLHRMEEQSAPIDYERLAEIERVVSLPLVLHGSTGVKDDDLHRLAATRISKVNIGTALRMAFGKTLRSEILNKPNEFDRVALFARPMEAVKEAAKQKMLLLNAHQALNV</sequence>
<dbReference type="Proteomes" id="UP001250538">
    <property type="component" value="Unassembled WGS sequence"/>
</dbReference>
<dbReference type="CDD" id="cd00947">
    <property type="entry name" value="TBP_aldolase_IIB"/>
    <property type="match status" value="1"/>
</dbReference>
<dbReference type="InterPro" id="IPR050246">
    <property type="entry name" value="Class_II_FBP_aldolase"/>
</dbReference>
<keyword evidence="2" id="KW-0479">Metal-binding</keyword>
<reference evidence="4" key="1">
    <citation type="submission" date="2023-09" db="EMBL/GenBank/DDBJ databases">
        <title>Paenibacillus sp. chi10 Genome sequencing and assembly.</title>
        <authorList>
            <person name="Kim I."/>
        </authorList>
    </citation>
    <scope>NUCLEOTIDE SEQUENCE [LARGE SCALE GENOMIC DNA]</scope>
    <source>
        <strain evidence="4">chi10</strain>
    </source>
</reference>
<dbReference type="PANTHER" id="PTHR30304:SF0">
    <property type="entry name" value="D-TAGATOSE-1,6-BISPHOSPHATE ALDOLASE SUBUNIT GATY-RELATED"/>
    <property type="match status" value="1"/>
</dbReference>
<dbReference type="RefSeq" id="WP_315746424.1">
    <property type="nucleotide sequence ID" value="NZ_JAVYAA010000004.1"/>
</dbReference>
<dbReference type="GO" id="GO:0008270">
    <property type="term" value="F:zinc ion binding"/>
    <property type="evidence" value="ECO:0007669"/>
    <property type="project" value="InterPro"/>
</dbReference>
<accession>A0AAJ2N699</accession>
<feature type="binding site" evidence="2">
    <location>
        <position position="103"/>
    </location>
    <ligand>
        <name>Zn(2+)</name>
        <dbReference type="ChEBI" id="CHEBI:29105"/>
        <label>2</label>
    </ligand>
</feature>
<comment type="cofactor">
    <cofactor evidence="2">
        <name>Zn(2+)</name>
        <dbReference type="ChEBI" id="CHEBI:29105"/>
    </cofactor>
    <text evidence="2">Binds 2 Zn(2+) ions per subunit. One is catalytic and the other provides a structural contribution.</text>
</comment>
<feature type="binding site" evidence="2">
    <location>
        <position position="133"/>
    </location>
    <ligand>
        <name>Zn(2+)</name>
        <dbReference type="ChEBI" id="CHEBI:29105"/>
        <label>2</label>
    </ligand>
</feature>
<organism evidence="3 4">
    <name type="scientific">Paenibacillus suaedae</name>
    <dbReference type="NCBI Taxonomy" id="3077233"/>
    <lineage>
        <taxon>Bacteria</taxon>
        <taxon>Bacillati</taxon>
        <taxon>Bacillota</taxon>
        <taxon>Bacilli</taxon>
        <taxon>Bacillales</taxon>
        <taxon>Paenibacillaceae</taxon>
        <taxon>Paenibacillus</taxon>
    </lineage>
</organism>
<dbReference type="GO" id="GO:0005975">
    <property type="term" value="P:carbohydrate metabolic process"/>
    <property type="evidence" value="ECO:0007669"/>
    <property type="project" value="InterPro"/>
</dbReference>
<dbReference type="InterPro" id="IPR000771">
    <property type="entry name" value="FBA_II"/>
</dbReference>
<name>A0AAJ2N699_9BACL</name>
<gene>
    <name evidence="3" type="ORF">RQP50_19505</name>
</gene>
<comment type="caution">
    <text evidence="3">The sequence shown here is derived from an EMBL/GenBank/DDBJ whole genome shotgun (WGS) entry which is preliminary data.</text>
</comment>
<dbReference type="AlphaFoldDB" id="A0AAJ2N699"/>
<feature type="active site" description="Proton donor" evidence="1">
    <location>
        <position position="81"/>
    </location>
</feature>
<proteinExistence type="predicted"/>
<feature type="binding site" evidence="2">
    <location>
        <position position="176"/>
    </location>
    <ligand>
        <name>Zn(2+)</name>
        <dbReference type="ChEBI" id="CHEBI:29105"/>
        <label>1</label>
        <note>catalytic</note>
    </ligand>
</feature>
<dbReference type="GO" id="GO:0016832">
    <property type="term" value="F:aldehyde-lyase activity"/>
    <property type="evidence" value="ECO:0007669"/>
    <property type="project" value="InterPro"/>
</dbReference>
<dbReference type="Pfam" id="PF01116">
    <property type="entry name" value="F_bP_aldolase"/>
    <property type="match status" value="1"/>
</dbReference>
<protein>
    <submittedName>
        <fullName evidence="3">Class II fructose-bisphosphate aldolase</fullName>
    </submittedName>
</protein>
<evidence type="ECO:0000256" key="2">
    <source>
        <dbReference type="PIRSR" id="PIRSR001359-3"/>
    </source>
</evidence>
<dbReference type="PANTHER" id="PTHR30304">
    <property type="entry name" value="D-TAGATOSE-1,6-BISPHOSPHATE ALDOLASE"/>
    <property type="match status" value="1"/>
</dbReference>
<dbReference type="PIRSF" id="PIRSF001359">
    <property type="entry name" value="F_bP_aldolase_II"/>
    <property type="match status" value="1"/>
</dbReference>
<dbReference type="EMBL" id="JAVYAA010000004">
    <property type="protein sequence ID" value="MDT8978420.1"/>
    <property type="molecule type" value="Genomic_DNA"/>
</dbReference>
<dbReference type="InterPro" id="IPR013785">
    <property type="entry name" value="Aldolase_TIM"/>
</dbReference>
<dbReference type="NCBIfam" id="TIGR00167">
    <property type="entry name" value="cbbA"/>
    <property type="match status" value="1"/>
</dbReference>
<evidence type="ECO:0000313" key="4">
    <source>
        <dbReference type="Proteomes" id="UP001250538"/>
    </source>
</evidence>
<feature type="binding site" evidence="2">
    <location>
        <position position="204"/>
    </location>
    <ligand>
        <name>Zn(2+)</name>
        <dbReference type="ChEBI" id="CHEBI:29105"/>
        <label>1</label>
        <note>catalytic</note>
    </ligand>
</feature>
<evidence type="ECO:0000256" key="1">
    <source>
        <dbReference type="PIRSR" id="PIRSR001359-1"/>
    </source>
</evidence>
<dbReference type="Gene3D" id="3.20.20.70">
    <property type="entry name" value="Aldolase class I"/>
    <property type="match status" value="1"/>
</dbReference>
<feature type="binding site" evidence="2">
    <location>
        <position position="82"/>
    </location>
    <ligand>
        <name>Zn(2+)</name>
        <dbReference type="ChEBI" id="CHEBI:29105"/>
        <label>1</label>
        <note>catalytic</note>
    </ligand>
</feature>